<evidence type="ECO:0000256" key="1">
    <source>
        <dbReference type="ARBA" id="ARBA00023002"/>
    </source>
</evidence>
<dbReference type="InterPro" id="IPR051691">
    <property type="entry name" value="Metab_Enz_Cyan_OpOx_G3PDH"/>
</dbReference>
<dbReference type="PANTHER" id="PTHR42949">
    <property type="entry name" value="ANAEROBIC GLYCEROL-3-PHOSPHATE DEHYDROGENASE SUBUNIT B"/>
    <property type="match status" value="1"/>
</dbReference>
<accession>A0A1F5FJA3</accession>
<name>A0A1F5FJA3_9BACT</name>
<reference evidence="3 4" key="1">
    <citation type="journal article" date="2016" name="Nat. Commun.">
        <title>Thousands of microbial genomes shed light on interconnected biogeochemical processes in an aquifer system.</title>
        <authorList>
            <person name="Anantharaman K."/>
            <person name="Brown C.T."/>
            <person name="Hug L.A."/>
            <person name="Sharon I."/>
            <person name="Castelle C.J."/>
            <person name="Probst A.J."/>
            <person name="Thomas B.C."/>
            <person name="Singh A."/>
            <person name="Wilkins M.J."/>
            <person name="Karaoz U."/>
            <person name="Brodie E.L."/>
            <person name="Williams K.H."/>
            <person name="Hubbard S.S."/>
            <person name="Banfield J.F."/>
        </authorList>
    </citation>
    <scope>NUCLEOTIDE SEQUENCE [LARGE SCALE GENOMIC DNA]</scope>
</reference>
<protein>
    <recommendedName>
        <fullName evidence="2">SoxA A3 domain-containing protein</fullName>
    </recommendedName>
</protein>
<dbReference type="InterPro" id="IPR041854">
    <property type="entry name" value="BFD-like_2Fe2S-bd_dom_sf"/>
</dbReference>
<feature type="domain" description="SoxA A3" evidence="2">
    <location>
        <begin position="8"/>
        <end position="88"/>
    </location>
</feature>
<keyword evidence="1" id="KW-0560">Oxidoreductase</keyword>
<comment type="caution">
    <text evidence="3">The sequence shown here is derived from an EMBL/GenBank/DDBJ whole genome shotgun (WGS) entry which is preliminary data.</text>
</comment>
<evidence type="ECO:0000313" key="3">
    <source>
        <dbReference type="EMBL" id="OGD79719.1"/>
    </source>
</evidence>
<sequence>MTEDDSTIICRCEDITLGEIKQAVARGYATVDEIKHYLRAGMGPCQGRTCGHLVAQVVARETGRPVAEVWPMRARPPYHLVPFSTILAETGGTVAFPKVGD</sequence>
<dbReference type="PANTHER" id="PTHR42949:SF3">
    <property type="entry name" value="ANAEROBIC GLYCEROL-3-PHOSPHATE DEHYDROGENASE SUBUNIT B"/>
    <property type="match status" value="1"/>
</dbReference>
<dbReference type="CDD" id="cd19946">
    <property type="entry name" value="GlpA-like_Fer2_BFD-like"/>
    <property type="match status" value="1"/>
</dbReference>
<evidence type="ECO:0000259" key="2">
    <source>
        <dbReference type="Pfam" id="PF17806"/>
    </source>
</evidence>
<gene>
    <name evidence="3" type="ORF">A2Y64_06345</name>
</gene>
<dbReference type="Proteomes" id="UP000177187">
    <property type="component" value="Unassembled WGS sequence"/>
</dbReference>
<dbReference type="AlphaFoldDB" id="A0A1F5FJA3"/>
<organism evidence="3 4">
    <name type="scientific">Candidatus Coatesbacteria bacterium RBG_13_66_14</name>
    <dbReference type="NCBI Taxonomy" id="1817816"/>
    <lineage>
        <taxon>Bacteria</taxon>
        <taxon>Candidatus Coatesiibacteriota</taxon>
    </lineage>
</organism>
<dbReference type="EMBL" id="MFAF01000002">
    <property type="protein sequence ID" value="OGD79719.1"/>
    <property type="molecule type" value="Genomic_DNA"/>
</dbReference>
<dbReference type="STRING" id="1817816.A2Y64_06345"/>
<evidence type="ECO:0000313" key="4">
    <source>
        <dbReference type="Proteomes" id="UP000177187"/>
    </source>
</evidence>
<dbReference type="InterPro" id="IPR041117">
    <property type="entry name" value="SoxA_A3"/>
</dbReference>
<dbReference type="Pfam" id="PF17806">
    <property type="entry name" value="SO_alpha_A3"/>
    <property type="match status" value="1"/>
</dbReference>
<dbReference type="GO" id="GO:0016491">
    <property type="term" value="F:oxidoreductase activity"/>
    <property type="evidence" value="ECO:0007669"/>
    <property type="project" value="UniProtKB-KW"/>
</dbReference>
<proteinExistence type="predicted"/>
<dbReference type="Gene3D" id="1.10.10.1100">
    <property type="entry name" value="BFD-like [2Fe-2S]-binding domain"/>
    <property type="match status" value="1"/>
</dbReference>